<dbReference type="SUPFAM" id="SSF49313">
    <property type="entry name" value="Cadherin-like"/>
    <property type="match status" value="9"/>
</dbReference>
<dbReference type="PROSITE" id="PS00232">
    <property type="entry name" value="CADHERIN_1"/>
    <property type="match status" value="3"/>
</dbReference>
<dbReference type="FunFam" id="2.60.40.60:FF:000020">
    <property type="entry name" value="Dachsous cadherin-related 1b"/>
    <property type="match status" value="1"/>
</dbReference>
<dbReference type="InterPro" id="IPR020894">
    <property type="entry name" value="Cadherin_CS"/>
</dbReference>
<evidence type="ECO:0000256" key="7">
    <source>
        <dbReference type="ARBA" id="ARBA00022989"/>
    </source>
</evidence>
<keyword evidence="2" id="KW-0812">Transmembrane</keyword>
<reference evidence="12" key="2">
    <citation type="submission" date="2025-08" db="UniProtKB">
        <authorList>
            <consortium name="Ensembl"/>
        </authorList>
    </citation>
    <scope>IDENTIFICATION</scope>
</reference>
<evidence type="ECO:0000256" key="3">
    <source>
        <dbReference type="ARBA" id="ARBA00022729"/>
    </source>
</evidence>
<protein>
    <recommendedName>
        <fullName evidence="11">Cadherin domain-containing protein</fullName>
    </recommendedName>
</protein>
<evidence type="ECO:0000313" key="13">
    <source>
        <dbReference type="Proteomes" id="UP000007875"/>
    </source>
</evidence>
<feature type="domain" description="Cadherin" evidence="11">
    <location>
        <begin position="116"/>
        <end position="220"/>
    </location>
</feature>
<dbReference type="GO" id="GO:0005886">
    <property type="term" value="C:plasma membrane"/>
    <property type="evidence" value="ECO:0007669"/>
    <property type="project" value="InterPro"/>
</dbReference>
<feature type="domain" description="Cadherin" evidence="11">
    <location>
        <begin position="16"/>
        <end position="115"/>
    </location>
</feature>
<dbReference type="Proteomes" id="UP000007875">
    <property type="component" value="Unassembled WGS sequence"/>
</dbReference>
<dbReference type="FunFam" id="2.60.40.60:FF:000081">
    <property type="entry name" value="protocadherin Fat 4"/>
    <property type="match status" value="1"/>
</dbReference>
<accession>H2YNK8</accession>
<feature type="domain" description="Cadherin" evidence="11">
    <location>
        <begin position="538"/>
        <end position="644"/>
    </location>
</feature>
<keyword evidence="5 10" id="KW-0106">Calcium</keyword>
<feature type="domain" description="Cadherin" evidence="11">
    <location>
        <begin position="430"/>
        <end position="537"/>
    </location>
</feature>
<organism evidence="12 13">
    <name type="scientific">Ciona savignyi</name>
    <name type="common">Pacific transparent sea squirt</name>
    <dbReference type="NCBI Taxonomy" id="51511"/>
    <lineage>
        <taxon>Eukaryota</taxon>
        <taxon>Metazoa</taxon>
        <taxon>Chordata</taxon>
        <taxon>Tunicata</taxon>
        <taxon>Ascidiacea</taxon>
        <taxon>Phlebobranchia</taxon>
        <taxon>Cionidae</taxon>
        <taxon>Ciona</taxon>
    </lineage>
</organism>
<dbReference type="SMART" id="SM00112">
    <property type="entry name" value="CA"/>
    <property type="match status" value="8"/>
</dbReference>
<evidence type="ECO:0000256" key="2">
    <source>
        <dbReference type="ARBA" id="ARBA00022692"/>
    </source>
</evidence>
<feature type="domain" description="Cadherin" evidence="11">
    <location>
        <begin position="327"/>
        <end position="429"/>
    </location>
</feature>
<proteinExistence type="predicted"/>
<keyword evidence="6" id="KW-0130">Cell adhesion</keyword>
<evidence type="ECO:0000256" key="8">
    <source>
        <dbReference type="ARBA" id="ARBA00023136"/>
    </source>
</evidence>
<evidence type="ECO:0000259" key="11">
    <source>
        <dbReference type="PROSITE" id="PS50268"/>
    </source>
</evidence>
<dbReference type="PANTHER" id="PTHR24025">
    <property type="entry name" value="DESMOGLEIN FAMILY MEMBER"/>
    <property type="match status" value="1"/>
</dbReference>
<dbReference type="GeneTree" id="ENSGT00940000163878"/>
<evidence type="ECO:0000256" key="1">
    <source>
        <dbReference type="ARBA" id="ARBA00004167"/>
    </source>
</evidence>
<dbReference type="AlphaFoldDB" id="H2YNK8"/>
<reference evidence="13" key="1">
    <citation type="submission" date="2003-08" db="EMBL/GenBank/DDBJ databases">
        <authorList>
            <person name="Birren B."/>
            <person name="Nusbaum C."/>
            <person name="Abebe A."/>
            <person name="Abouelleil A."/>
            <person name="Adekoya E."/>
            <person name="Ait-zahra M."/>
            <person name="Allen N."/>
            <person name="Allen T."/>
            <person name="An P."/>
            <person name="Anderson M."/>
            <person name="Anderson S."/>
            <person name="Arachchi H."/>
            <person name="Armbruster J."/>
            <person name="Bachantsang P."/>
            <person name="Baldwin J."/>
            <person name="Barry A."/>
            <person name="Bayul T."/>
            <person name="Blitshsteyn B."/>
            <person name="Bloom T."/>
            <person name="Blye J."/>
            <person name="Boguslavskiy L."/>
            <person name="Borowsky M."/>
            <person name="Boukhgalter B."/>
            <person name="Brunache A."/>
            <person name="Butler J."/>
            <person name="Calixte N."/>
            <person name="Calvo S."/>
            <person name="Camarata J."/>
            <person name="Campo K."/>
            <person name="Chang J."/>
            <person name="Cheshatsang Y."/>
            <person name="Citroen M."/>
            <person name="Collymore A."/>
            <person name="Considine T."/>
            <person name="Cook A."/>
            <person name="Cooke P."/>
            <person name="Corum B."/>
            <person name="Cuomo C."/>
            <person name="David R."/>
            <person name="Dawoe T."/>
            <person name="Degray S."/>
            <person name="Dodge S."/>
            <person name="Dooley K."/>
            <person name="Dorje P."/>
            <person name="Dorjee K."/>
            <person name="Dorris L."/>
            <person name="Duffey N."/>
            <person name="Dupes A."/>
            <person name="Elkins T."/>
            <person name="Engels R."/>
            <person name="Erickson J."/>
            <person name="Farina A."/>
            <person name="Faro S."/>
            <person name="Ferreira P."/>
            <person name="Fischer H."/>
            <person name="Fitzgerald M."/>
            <person name="Foley K."/>
            <person name="Gage D."/>
            <person name="Galagan J."/>
            <person name="Gearin G."/>
            <person name="Gnerre S."/>
            <person name="Gnirke A."/>
            <person name="Goyette A."/>
            <person name="Graham J."/>
            <person name="Grandbois E."/>
            <person name="Gyaltsen K."/>
            <person name="Hafez N."/>
            <person name="Hagopian D."/>
            <person name="Hagos B."/>
            <person name="Hall J."/>
            <person name="Hatcher B."/>
            <person name="Heller A."/>
            <person name="Higgins H."/>
            <person name="Honan T."/>
            <person name="Horn A."/>
            <person name="Houde N."/>
            <person name="Hughes L."/>
            <person name="Hulme W."/>
            <person name="Husby E."/>
            <person name="Iliev I."/>
            <person name="Jaffe D."/>
            <person name="Jones C."/>
            <person name="Kamal M."/>
            <person name="Kamat A."/>
            <person name="Kamvysselis M."/>
            <person name="Karlsson E."/>
            <person name="Kells C."/>
            <person name="Kieu A."/>
            <person name="Kisner P."/>
            <person name="Kodira C."/>
            <person name="Kulbokas E."/>
            <person name="Labutti K."/>
            <person name="Lama D."/>
            <person name="Landers T."/>
            <person name="Leger J."/>
            <person name="Levine S."/>
            <person name="Lewis D."/>
            <person name="Lewis T."/>
            <person name="Lindblad-toh K."/>
            <person name="Liu X."/>
            <person name="Lokyitsang T."/>
            <person name="Lokyitsang Y."/>
            <person name="Lucien O."/>
            <person name="Lui A."/>
            <person name="Ma L.J."/>
            <person name="Mabbitt R."/>
            <person name="Macdonald J."/>
            <person name="Maclean C."/>
            <person name="Major J."/>
            <person name="Manning J."/>
            <person name="Marabella R."/>
            <person name="Maru K."/>
            <person name="Matthews C."/>
            <person name="Mauceli E."/>
            <person name="Mccarthy M."/>
            <person name="Mcdonough S."/>
            <person name="Mcghee T."/>
            <person name="Meldrim J."/>
            <person name="Meneus L."/>
            <person name="Mesirov J."/>
            <person name="Mihalev A."/>
            <person name="Mihova T."/>
            <person name="Mikkelsen T."/>
            <person name="Mlenga V."/>
            <person name="Moru K."/>
            <person name="Mozes J."/>
            <person name="Mulrain L."/>
            <person name="Munson G."/>
            <person name="Naylor J."/>
            <person name="Newes C."/>
            <person name="Nguyen C."/>
            <person name="Nguyen N."/>
            <person name="Nguyen T."/>
            <person name="Nicol R."/>
            <person name="Nielsen C."/>
            <person name="Nizzari M."/>
            <person name="Norbu C."/>
            <person name="Norbu N."/>
            <person name="O'donnell P."/>
            <person name="Okoawo O."/>
            <person name="O'leary S."/>
            <person name="Omotosho B."/>
            <person name="O'neill K."/>
            <person name="Osman S."/>
            <person name="Parker S."/>
            <person name="Perrin D."/>
            <person name="Phunkhang P."/>
            <person name="Piqani B."/>
            <person name="Purcell S."/>
            <person name="Rachupka T."/>
            <person name="Ramasamy U."/>
            <person name="Rameau R."/>
            <person name="Ray V."/>
            <person name="Raymond C."/>
            <person name="Retta R."/>
            <person name="Richardson S."/>
            <person name="Rise C."/>
            <person name="Rodriguez J."/>
            <person name="Rogers J."/>
            <person name="Rogov P."/>
            <person name="Rutman M."/>
            <person name="Schupbach R."/>
            <person name="Seaman C."/>
            <person name="Settipalli S."/>
            <person name="Sharpe T."/>
            <person name="Sheridan J."/>
            <person name="Sherpa N."/>
            <person name="Shi J."/>
            <person name="Smirnov S."/>
            <person name="Smith C."/>
            <person name="Sougnez C."/>
            <person name="Spencer B."/>
            <person name="Stalker J."/>
            <person name="Stange-thomann N."/>
            <person name="Stavropoulos S."/>
            <person name="Stetson K."/>
            <person name="Stone C."/>
            <person name="Stone S."/>
            <person name="Stubbs M."/>
            <person name="Talamas J."/>
            <person name="Tchuinga P."/>
            <person name="Tenzing P."/>
            <person name="Tesfaye S."/>
            <person name="Theodore J."/>
            <person name="Thoulutsang Y."/>
            <person name="Topham K."/>
            <person name="Towey S."/>
            <person name="Tsamla T."/>
            <person name="Tsomo N."/>
            <person name="Vallee D."/>
            <person name="Vassiliev H."/>
            <person name="Venkataraman V."/>
            <person name="Vinson J."/>
            <person name="Vo A."/>
            <person name="Wade C."/>
            <person name="Wang S."/>
            <person name="Wangchuk T."/>
            <person name="Wangdi T."/>
            <person name="Whittaker C."/>
            <person name="Wilkinson J."/>
            <person name="Wu Y."/>
            <person name="Wyman D."/>
            <person name="Yadav S."/>
            <person name="Yang S."/>
            <person name="Yang X."/>
            <person name="Yeager S."/>
            <person name="Yee E."/>
            <person name="Young G."/>
            <person name="Zainoun J."/>
            <person name="Zembeck L."/>
            <person name="Zimmer A."/>
            <person name="Zody M."/>
            <person name="Lander E."/>
        </authorList>
    </citation>
    <scope>NUCLEOTIDE SEQUENCE [LARGE SCALE GENOMIC DNA]</scope>
</reference>
<dbReference type="HOGENOM" id="CLU_011179_0_0_1"/>
<feature type="domain" description="Cadherin" evidence="11">
    <location>
        <begin position="221"/>
        <end position="327"/>
    </location>
</feature>
<evidence type="ECO:0000256" key="6">
    <source>
        <dbReference type="ARBA" id="ARBA00022889"/>
    </source>
</evidence>
<reference evidence="12" key="3">
    <citation type="submission" date="2025-09" db="UniProtKB">
        <authorList>
            <consortium name="Ensembl"/>
        </authorList>
    </citation>
    <scope>IDENTIFICATION</scope>
</reference>
<comment type="subcellular location">
    <subcellularLocation>
        <location evidence="1">Membrane</location>
        <topology evidence="1">Single-pass membrane protein</topology>
    </subcellularLocation>
</comment>
<keyword evidence="9" id="KW-0325">Glycoprotein</keyword>
<dbReference type="GO" id="GO:0005911">
    <property type="term" value="C:cell-cell junction"/>
    <property type="evidence" value="ECO:0007669"/>
    <property type="project" value="TreeGrafter"/>
</dbReference>
<dbReference type="InterPro" id="IPR050971">
    <property type="entry name" value="Cadherin-domain_protein"/>
</dbReference>
<keyword evidence="3" id="KW-0732">Signal</keyword>
<dbReference type="Pfam" id="PF00028">
    <property type="entry name" value="Cadherin"/>
    <property type="match status" value="8"/>
</dbReference>
<feature type="domain" description="Cadherin" evidence="11">
    <location>
        <begin position="645"/>
        <end position="757"/>
    </location>
</feature>
<dbReference type="PANTHER" id="PTHR24025:SF31">
    <property type="entry name" value="NEURAL-CADHERIN"/>
    <property type="match status" value="1"/>
</dbReference>
<dbReference type="GO" id="GO:0007156">
    <property type="term" value="P:homophilic cell adhesion via plasma membrane adhesion molecules"/>
    <property type="evidence" value="ECO:0007669"/>
    <property type="project" value="InterPro"/>
</dbReference>
<evidence type="ECO:0000256" key="5">
    <source>
        <dbReference type="ARBA" id="ARBA00022837"/>
    </source>
</evidence>
<keyword evidence="8" id="KW-0472">Membrane</keyword>
<dbReference type="CDD" id="cd11304">
    <property type="entry name" value="Cadherin_repeat"/>
    <property type="match status" value="9"/>
</dbReference>
<evidence type="ECO:0000256" key="10">
    <source>
        <dbReference type="PROSITE-ProRule" id="PRU00043"/>
    </source>
</evidence>
<dbReference type="GO" id="GO:0048729">
    <property type="term" value="P:tissue morphogenesis"/>
    <property type="evidence" value="ECO:0007669"/>
    <property type="project" value="UniProtKB-ARBA"/>
</dbReference>
<sequence length="892" mass="96571">ISINIQDNNDNEPAFDFTEYSAYIPENATRGAKVLTVHATDLDEGANGMVRYTINRGSDVHRLFSVDPVSGVVTLVGQLDYEVATTHRLSLEAHDGGLPVLEVVVNSPNLHPPVFSTKVHRVRISEIAPIGSYVANVAATDRDRGITGRLRYRLAQGDVNNWFRIDAQSGLITTSSRLRYQTTNHVTLIVTAQDESSMPRFANCSVEVAITDADDNPPVFVHTTRTISTTEAQPPGPLITVQATDVDTVGKSIVYSISRVFDENNHVVLNDEFVINPTSGEISTTATLTRDVSRSYNLSVVASNQLSVATIEIVVEVSDTNDNPPYFAGQLAFSIRENEPKGTYIGTVRAYDADIGIHGSIVYSLPSEDVAFVIDPHTGWIMVSNSARLNIEEKMVHELVVEVSDTTGSSGRCVVEVQLSGVNDNSPIFQPSSLTWLVPESAPLHSEIGRLRATDYDVANGIVTYRIVGHGGGGEVEVGIDPNSGRLSVGGRLDREQFLPDGLFRITVVATDSATHPINALQVVITVLDFNDNAPLFQQSFVEVFVSETTSPGDVISTASARDVDQSQSISYSLRPITGSEDFRIDPRSAEVTVVYTGLFDREVQDLYSFIVRAVDTGGELDNVILLSRVFVEIENINDNPPVFQLCPPRVVVSEGVDVGQYVTTIQANDADIGLNGIVEYYIVSGDASGQFKIAPDTGVVTVQRPLDHEIQPQFNLVVMATDAAPISSRHRSYCDIIIEVSDINDHAPQLLSPPTFGYMTQVMEGESPGSIVLRVGVVDGDHGLNGRERVGYYMGGMVPTPCLHFTISSTGIVTLTQALDREEASQYTLDVIAVDRGTPSLTSTGSILIIVGDVNEFTPVFQPQSYWVNISENAGVGVEVTQVSAVDHDAG</sequence>
<dbReference type="Gene3D" id="2.60.40.60">
    <property type="entry name" value="Cadherins"/>
    <property type="match status" value="9"/>
</dbReference>
<dbReference type="Ensembl" id="ENSCSAVT00000007002.1">
    <property type="protein sequence ID" value="ENSCSAVP00000006915.1"/>
    <property type="gene ID" value="ENSCSAVG00000004125.1"/>
</dbReference>
<dbReference type="GO" id="GO:0005509">
    <property type="term" value="F:calcium ion binding"/>
    <property type="evidence" value="ECO:0007669"/>
    <property type="project" value="UniProtKB-UniRule"/>
</dbReference>
<keyword evidence="7" id="KW-1133">Transmembrane helix</keyword>
<keyword evidence="13" id="KW-1185">Reference proteome</keyword>
<name>H2YNK8_CIOSA</name>
<evidence type="ECO:0000256" key="9">
    <source>
        <dbReference type="ARBA" id="ARBA00023180"/>
    </source>
</evidence>
<dbReference type="PROSITE" id="PS50268">
    <property type="entry name" value="CADHERIN_2"/>
    <property type="match status" value="8"/>
</dbReference>
<dbReference type="GO" id="GO:0003007">
    <property type="term" value="P:heart morphogenesis"/>
    <property type="evidence" value="ECO:0007669"/>
    <property type="project" value="UniProtKB-ARBA"/>
</dbReference>
<evidence type="ECO:0000313" key="12">
    <source>
        <dbReference type="Ensembl" id="ENSCSAVP00000006915.1"/>
    </source>
</evidence>
<dbReference type="InterPro" id="IPR015919">
    <property type="entry name" value="Cadherin-like_sf"/>
</dbReference>
<feature type="domain" description="Cadherin" evidence="11">
    <location>
        <begin position="755"/>
        <end position="862"/>
    </location>
</feature>
<dbReference type="FunFam" id="2.60.40.60:FF:000033">
    <property type="entry name" value="FAT atypical cadherin 1"/>
    <property type="match status" value="1"/>
</dbReference>
<dbReference type="PRINTS" id="PR00205">
    <property type="entry name" value="CADHERIN"/>
</dbReference>
<dbReference type="InterPro" id="IPR002126">
    <property type="entry name" value="Cadherin-like_dom"/>
</dbReference>
<evidence type="ECO:0000256" key="4">
    <source>
        <dbReference type="ARBA" id="ARBA00022737"/>
    </source>
</evidence>
<keyword evidence="4" id="KW-0677">Repeat</keyword>